<proteinExistence type="predicted"/>
<keyword evidence="3" id="KW-1185">Reference proteome</keyword>
<dbReference type="Proteomes" id="UP000838756">
    <property type="component" value="Unassembled WGS sequence"/>
</dbReference>
<feature type="region of interest" description="Disordered" evidence="1">
    <location>
        <begin position="1"/>
        <end position="28"/>
    </location>
</feature>
<dbReference type="EMBL" id="CAKXAJ010000259">
    <property type="protein sequence ID" value="CAH2207454.1"/>
    <property type="molecule type" value="Genomic_DNA"/>
</dbReference>
<sequence>MMSRCRYRSSGEWSSLERGAGRAPAGATPATARALLALRSRTAASPREYSACHGRHTTTGEWSSLERGAGATPATARALLALRSRAAASPRE</sequence>
<evidence type="ECO:0000313" key="2">
    <source>
        <dbReference type="EMBL" id="CAH2207454.1"/>
    </source>
</evidence>
<evidence type="ECO:0000313" key="3">
    <source>
        <dbReference type="Proteomes" id="UP000838756"/>
    </source>
</evidence>
<feature type="region of interest" description="Disordered" evidence="1">
    <location>
        <begin position="46"/>
        <end position="70"/>
    </location>
</feature>
<accession>A0A8S4QCT6</accession>
<organism evidence="2 3">
    <name type="scientific">Pararge aegeria aegeria</name>
    <dbReference type="NCBI Taxonomy" id="348720"/>
    <lineage>
        <taxon>Eukaryota</taxon>
        <taxon>Metazoa</taxon>
        <taxon>Ecdysozoa</taxon>
        <taxon>Arthropoda</taxon>
        <taxon>Hexapoda</taxon>
        <taxon>Insecta</taxon>
        <taxon>Pterygota</taxon>
        <taxon>Neoptera</taxon>
        <taxon>Endopterygota</taxon>
        <taxon>Lepidoptera</taxon>
        <taxon>Glossata</taxon>
        <taxon>Ditrysia</taxon>
        <taxon>Papilionoidea</taxon>
        <taxon>Nymphalidae</taxon>
        <taxon>Satyrinae</taxon>
        <taxon>Satyrini</taxon>
        <taxon>Parargina</taxon>
        <taxon>Pararge</taxon>
    </lineage>
</organism>
<protein>
    <submittedName>
        <fullName evidence="2">Jg645 protein</fullName>
    </submittedName>
</protein>
<dbReference type="AlphaFoldDB" id="A0A8S4QCT6"/>
<name>A0A8S4QCT6_9NEOP</name>
<evidence type="ECO:0000256" key="1">
    <source>
        <dbReference type="SAM" id="MobiDB-lite"/>
    </source>
</evidence>
<comment type="caution">
    <text evidence="2">The sequence shown here is derived from an EMBL/GenBank/DDBJ whole genome shotgun (WGS) entry which is preliminary data.</text>
</comment>
<reference evidence="2" key="1">
    <citation type="submission" date="2022-03" db="EMBL/GenBank/DDBJ databases">
        <authorList>
            <person name="Lindestad O."/>
        </authorList>
    </citation>
    <scope>NUCLEOTIDE SEQUENCE</scope>
</reference>
<gene>
    <name evidence="2" type="primary">jg645</name>
    <name evidence="2" type="ORF">PAEG_LOCUS75</name>
</gene>